<evidence type="ECO:0000313" key="2">
    <source>
        <dbReference type="EMBL" id="CAA9415526.1"/>
    </source>
</evidence>
<dbReference type="InterPro" id="IPR058324">
    <property type="entry name" value="DUF8011"/>
</dbReference>
<reference evidence="2" key="1">
    <citation type="submission" date="2020-02" db="EMBL/GenBank/DDBJ databases">
        <authorList>
            <person name="Meier V. D."/>
        </authorList>
    </citation>
    <scope>NUCLEOTIDE SEQUENCE</scope>
    <source>
        <strain evidence="2">AVDCRST_MAG01</strain>
    </source>
</reference>
<evidence type="ECO:0000256" key="1">
    <source>
        <dbReference type="SAM" id="Phobius"/>
    </source>
</evidence>
<feature type="transmembrane region" description="Helical" evidence="1">
    <location>
        <begin position="61"/>
        <end position="78"/>
    </location>
</feature>
<feature type="transmembrane region" description="Helical" evidence="1">
    <location>
        <begin position="27"/>
        <end position="49"/>
    </location>
</feature>
<keyword evidence="1" id="KW-0472">Membrane</keyword>
<feature type="transmembrane region" description="Helical" evidence="1">
    <location>
        <begin position="90"/>
        <end position="109"/>
    </location>
</feature>
<accession>A0A6J4PGK5</accession>
<dbReference type="Pfam" id="PF26041">
    <property type="entry name" value="DUF8011"/>
    <property type="match status" value="1"/>
</dbReference>
<organism evidence="2">
    <name type="scientific">uncultured Rubrobacteraceae bacterium</name>
    <dbReference type="NCBI Taxonomy" id="349277"/>
    <lineage>
        <taxon>Bacteria</taxon>
        <taxon>Bacillati</taxon>
        <taxon>Actinomycetota</taxon>
        <taxon>Rubrobacteria</taxon>
        <taxon>Rubrobacterales</taxon>
        <taxon>Rubrobacteraceae</taxon>
        <taxon>environmental samples</taxon>
    </lineage>
</organism>
<dbReference type="AlphaFoldDB" id="A0A6J4PGK5"/>
<name>A0A6J4PGK5_9ACTN</name>
<gene>
    <name evidence="2" type="ORF">AVDCRST_MAG01-01-1897</name>
</gene>
<dbReference type="EMBL" id="CADCUW010000280">
    <property type="protein sequence ID" value="CAA9415526.1"/>
    <property type="molecule type" value="Genomic_DNA"/>
</dbReference>
<protein>
    <submittedName>
        <fullName evidence="2">Uncharacterized protein</fullName>
    </submittedName>
</protein>
<keyword evidence="1" id="KW-0812">Transmembrane</keyword>
<keyword evidence="1" id="KW-1133">Transmembrane helix</keyword>
<proteinExistence type="predicted"/>
<sequence length="110" mass="12329">MLRFRWMMTTAKRAFFQELRPGKMSGWLYYVLAGFGVTVGCLIMVDGLFFSDFSTVGGATWSPTWFLLGLMFTLRFSAELLPKGWISPAGWLRVGSLLAGVTGLVLIFLF</sequence>